<feature type="transmembrane region" description="Helical" evidence="7">
    <location>
        <begin position="16"/>
        <end position="38"/>
    </location>
</feature>
<evidence type="ECO:0000256" key="2">
    <source>
        <dbReference type="ARBA" id="ARBA00004401"/>
    </source>
</evidence>
<keyword evidence="10" id="KW-1185">Reference proteome</keyword>
<dbReference type="RefSeq" id="WP_245867988.1">
    <property type="nucleotide sequence ID" value="NZ_CP026923.1"/>
</dbReference>
<keyword evidence="5 7" id="KW-0378">Hydrolase</keyword>
<dbReference type="KEGG" id="psai:C3B54_11598"/>
<dbReference type="EMBL" id="CP026923">
    <property type="protein sequence ID" value="AVG23583.1"/>
    <property type="molecule type" value="Genomic_DNA"/>
</dbReference>
<evidence type="ECO:0000256" key="1">
    <source>
        <dbReference type="ARBA" id="ARBA00000677"/>
    </source>
</evidence>
<sequence>MAQKAPQGLISRLGRYLFVIVRDLLIIVLAALVVSFLIKTFLIRSFSIPTSSMEETLQIDDRVIVSQLTPGLIDLNHGDVVVFVDPGGWLPSGLANEDDPLTRLFNWVGPRLGLPDESGDQHLIKRVIGLPGDTVVCCDALGALSVNGVPLEESYVSLPEGVTEVSGSSFSVVVPDDALWVMGDNRYNSADSRANLSKPGGGFVPIDNLVGRAIVVSWPAENWAWLANFPTVFQGIPDNPVRG</sequence>
<dbReference type="InterPro" id="IPR019533">
    <property type="entry name" value="Peptidase_S26"/>
</dbReference>
<dbReference type="InterPro" id="IPR019758">
    <property type="entry name" value="Pept_S26A_signal_pept_1_CS"/>
</dbReference>
<dbReference type="InterPro" id="IPR036286">
    <property type="entry name" value="LexA/Signal_pep-like_sf"/>
</dbReference>
<organism evidence="9 10">
    <name type="scientific">Pontimonas salivibrio</name>
    <dbReference type="NCBI Taxonomy" id="1159327"/>
    <lineage>
        <taxon>Bacteria</taxon>
        <taxon>Bacillati</taxon>
        <taxon>Actinomycetota</taxon>
        <taxon>Actinomycetes</taxon>
        <taxon>Micrococcales</taxon>
        <taxon>Microbacteriaceae</taxon>
        <taxon>Pontimonas</taxon>
    </lineage>
</organism>
<gene>
    <name evidence="9" type="ORF">C3B54_11598</name>
</gene>
<feature type="active site" evidence="6">
    <location>
        <position position="125"/>
    </location>
</feature>
<dbReference type="GO" id="GO:0009003">
    <property type="term" value="F:signal peptidase activity"/>
    <property type="evidence" value="ECO:0007669"/>
    <property type="project" value="UniProtKB-EC"/>
</dbReference>
<dbReference type="EC" id="3.4.21.89" evidence="4 7"/>
<dbReference type="AlphaFoldDB" id="A0A2L2BPI3"/>
<dbReference type="GO" id="GO:0006465">
    <property type="term" value="P:signal peptide processing"/>
    <property type="evidence" value="ECO:0007669"/>
    <property type="project" value="InterPro"/>
</dbReference>
<evidence type="ECO:0000259" key="8">
    <source>
        <dbReference type="Pfam" id="PF10502"/>
    </source>
</evidence>
<protein>
    <recommendedName>
        <fullName evidence="4 7">Signal peptidase I</fullName>
        <ecNumber evidence="4 7">3.4.21.89</ecNumber>
    </recommendedName>
</protein>
<dbReference type="GO" id="GO:0005886">
    <property type="term" value="C:plasma membrane"/>
    <property type="evidence" value="ECO:0007669"/>
    <property type="project" value="UniProtKB-SubCell"/>
</dbReference>
<keyword evidence="7" id="KW-0645">Protease</keyword>
<dbReference type="InterPro" id="IPR000223">
    <property type="entry name" value="Pept_S26A_signal_pept_1"/>
</dbReference>
<dbReference type="PROSITE" id="PS00761">
    <property type="entry name" value="SPASE_I_3"/>
    <property type="match status" value="1"/>
</dbReference>
<dbReference type="Proteomes" id="UP000243077">
    <property type="component" value="Chromosome"/>
</dbReference>
<evidence type="ECO:0000256" key="4">
    <source>
        <dbReference type="ARBA" id="ARBA00013208"/>
    </source>
</evidence>
<evidence type="ECO:0000256" key="5">
    <source>
        <dbReference type="ARBA" id="ARBA00022801"/>
    </source>
</evidence>
<comment type="catalytic activity">
    <reaction evidence="1 7">
        <text>Cleavage of hydrophobic, N-terminal signal or leader sequences from secreted and periplasmic proteins.</text>
        <dbReference type="EC" id="3.4.21.89"/>
    </reaction>
</comment>
<name>A0A2L2BPI3_9MICO</name>
<dbReference type="NCBIfam" id="TIGR02227">
    <property type="entry name" value="sigpep_I_bact"/>
    <property type="match status" value="1"/>
</dbReference>
<evidence type="ECO:0000313" key="10">
    <source>
        <dbReference type="Proteomes" id="UP000243077"/>
    </source>
</evidence>
<dbReference type="PANTHER" id="PTHR43390">
    <property type="entry name" value="SIGNAL PEPTIDASE I"/>
    <property type="match status" value="1"/>
</dbReference>
<reference evidence="9 10" key="1">
    <citation type="submission" date="2018-02" db="EMBL/GenBank/DDBJ databases">
        <title>Complete genome of the streamlined marine actinobacterium Pontimonas salivibrio CL-TW6 adapted to coastal planktonic lifestype.</title>
        <authorList>
            <person name="Cho B.C."/>
            <person name="Hardies S.C."/>
            <person name="Jang G.I."/>
            <person name="Hwang C.Y."/>
        </authorList>
    </citation>
    <scope>NUCLEOTIDE SEQUENCE [LARGE SCALE GENOMIC DNA]</scope>
    <source>
        <strain evidence="9 10">CL-TW6</strain>
    </source>
</reference>
<dbReference type="PRINTS" id="PR00727">
    <property type="entry name" value="LEADERPTASE"/>
</dbReference>
<dbReference type="CDD" id="cd06530">
    <property type="entry name" value="S26_SPase_I"/>
    <property type="match status" value="1"/>
</dbReference>
<dbReference type="Gene3D" id="2.10.109.10">
    <property type="entry name" value="Umud Fragment, subunit A"/>
    <property type="match status" value="1"/>
</dbReference>
<keyword evidence="7" id="KW-1133">Transmembrane helix</keyword>
<evidence type="ECO:0000256" key="7">
    <source>
        <dbReference type="RuleBase" id="RU362042"/>
    </source>
</evidence>
<feature type="domain" description="Peptidase S26" evidence="8">
    <location>
        <begin position="23"/>
        <end position="218"/>
    </location>
</feature>
<dbReference type="Pfam" id="PF10502">
    <property type="entry name" value="Peptidase_S26"/>
    <property type="match status" value="1"/>
</dbReference>
<dbReference type="SUPFAM" id="SSF51306">
    <property type="entry name" value="LexA/Signal peptidase"/>
    <property type="match status" value="1"/>
</dbReference>
<accession>A0A2L2BPI3</accession>
<keyword evidence="7" id="KW-0472">Membrane</keyword>
<dbReference type="GO" id="GO:0004252">
    <property type="term" value="F:serine-type endopeptidase activity"/>
    <property type="evidence" value="ECO:0007669"/>
    <property type="project" value="InterPro"/>
</dbReference>
<dbReference type="PANTHER" id="PTHR43390:SF1">
    <property type="entry name" value="CHLOROPLAST PROCESSING PEPTIDASE"/>
    <property type="match status" value="1"/>
</dbReference>
<keyword evidence="7" id="KW-0812">Transmembrane</keyword>
<evidence type="ECO:0000256" key="6">
    <source>
        <dbReference type="PIRSR" id="PIRSR600223-1"/>
    </source>
</evidence>
<proteinExistence type="inferred from homology"/>
<evidence type="ECO:0000313" key="9">
    <source>
        <dbReference type="EMBL" id="AVG23583.1"/>
    </source>
</evidence>
<comment type="similarity">
    <text evidence="3 7">Belongs to the peptidase S26 family.</text>
</comment>
<evidence type="ECO:0000256" key="3">
    <source>
        <dbReference type="ARBA" id="ARBA00009370"/>
    </source>
</evidence>
<feature type="active site" evidence="6">
    <location>
        <position position="52"/>
    </location>
</feature>
<comment type="subcellular location">
    <subcellularLocation>
        <location evidence="2">Cell membrane</location>
        <topology evidence="2">Single-pass type II membrane protein</topology>
    </subcellularLocation>
    <subcellularLocation>
        <location evidence="7">Membrane</location>
        <topology evidence="7">Single-pass type II membrane protein</topology>
    </subcellularLocation>
</comment>